<reference evidence="2 3" key="2">
    <citation type="submission" date="2018-11" db="EMBL/GenBank/DDBJ databases">
        <authorList>
            <consortium name="Pathogen Informatics"/>
        </authorList>
    </citation>
    <scope>NUCLEOTIDE SEQUENCE [LARGE SCALE GENOMIC DNA]</scope>
</reference>
<proteinExistence type="predicted"/>
<evidence type="ECO:0000313" key="2">
    <source>
        <dbReference type="EMBL" id="VDL65268.1"/>
    </source>
</evidence>
<dbReference type="WBParaSite" id="NBR_0000168301-mRNA-1">
    <property type="protein sequence ID" value="NBR_0000168301-mRNA-1"/>
    <property type="gene ID" value="NBR_0000168301"/>
</dbReference>
<dbReference type="EMBL" id="UYSL01001469">
    <property type="protein sequence ID" value="VDL65268.1"/>
    <property type="molecule type" value="Genomic_DNA"/>
</dbReference>
<evidence type="ECO:0000313" key="4">
    <source>
        <dbReference type="WBParaSite" id="NBR_0000168301-mRNA-1"/>
    </source>
</evidence>
<protein>
    <submittedName>
        <fullName evidence="4">Lipoprotein</fullName>
    </submittedName>
</protein>
<accession>A0A0N4XGN1</accession>
<organism evidence="4">
    <name type="scientific">Nippostrongylus brasiliensis</name>
    <name type="common">Rat hookworm</name>
    <dbReference type="NCBI Taxonomy" id="27835"/>
    <lineage>
        <taxon>Eukaryota</taxon>
        <taxon>Metazoa</taxon>
        <taxon>Ecdysozoa</taxon>
        <taxon>Nematoda</taxon>
        <taxon>Chromadorea</taxon>
        <taxon>Rhabditida</taxon>
        <taxon>Rhabditina</taxon>
        <taxon>Rhabditomorpha</taxon>
        <taxon>Strongyloidea</taxon>
        <taxon>Heligmosomidae</taxon>
        <taxon>Nippostrongylus</taxon>
    </lineage>
</organism>
<gene>
    <name evidence="2" type="ORF">NBR_LOCUS1684</name>
</gene>
<dbReference type="Proteomes" id="UP000271162">
    <property type="component" value="Unassembled WGS sequence"/>
</dbReference>
<feature type="chain" id="PRO_5043124661" evidence="1">
    <location>
        <begin position="23"/>
        <end position="125"/>
    </location>
</feature>
<dbReference type="PROSITE" id="PS51257">
    <property type="entry name" value="PROKAR_LIPOPROTEIN"/>
    <property type="match status" value="1"/>
</dbReference>
<evidence type="ECO:0000256" key="1">
    <source>
        <dbReference type="SAM" id="SignalP"/>
    </source>
</evidence>
<reference evidence="4" key="1">
    <citation type="submission" date="2017-02" db="UniProtKB">
        <authorList>
            <consortium name="WormBaseParasite"/>
        </authorList>
    </citation>
    <scope>IDENTIFICATION</scope>
</reference>
<keyword evidence="3" id="KW-1185">Reference proteome</keyword>
<keyword evidence="1" id="KW-0732">Signal</keyword>
<feature type="signal peptide" evidence="1">
    <location>
        <begin position="1"/>
        <end position="22"/>
    </location>
</feature>
<name>A0A0N4XGN1_NIPBR</name>
<dbReference type="AlphaFoldDB" id="A0A0N4XGN1"/>
<evidence type="ECO:0000313" key="3">
    <source>
        <dbReference type="Proteomes" id="UP000271162"/>
    </source>
</evidence>
<sequence length="125" mass="14303">MDLTRFFLSLAAVISMAAACQSIPAHVWVHDEKFKLENATICEGEVIKTVKNVYAKCAAFNLIGERQNQTFDCEVLGKVTGQRTDDYAMCYKQTGEFKKKNEDVDMEDIAKQFQKLAEERRKKLE</sequence>